<protein>
    <recommendedName>
        <fullName evidence="4">TonB C-terminal domain-containing protein</fullName>
    </recommendedName>
</protein>
<dbReference type="AlphaFoldDB" id="A0A967AUI9"/>
<keyword evidence="1" id="KW-0732">Signal</keyword>
<evidence type="ECO:0000256" key="1">
    <source>
        <dbReference type="SAM" id="SignalP"/>
    </source>
</evidence>
<accession>A0A967AUI9</accession>
<organism evidence="2 3">
    <name type="scientific">Pelagihabitans pacificus</name>
    <dbReference type="NCBI Taxonomy" id="2696054"/>
    <lineage>
        <taxon>Bacteria</taxon>
        <taxon>Pseudomonadati</taxon>
        <taxon>Bacteroidota</taxon>
        <taxon>Flavobacteriia</taxon>
        <taxon>Flavobacteriales</taxon>
        <taxon>Flavobacteriaceae</taxon>
        <taxon>Pelagihabitans</taxon>
    </lineage>
</organism>
<keyword evidence="3" id="KW-1185">Reference proteome</keyword>
<dbReference type="RefSeq" id="WP_152572380.1">
    <property type="nucleotide sequence ID" value="NZ_VIKU02000001.1"/>
</dbReference>
<sequence>MRKTSLMLVAAMLLSSGNLFAFGPKDTNPAEELKNQVKERLNGYFEKSTHKALEASILFTVNREGEIVVLSVDTEHEGLERFVKARLNYHKVLTDGAIQGRRYTIPLRVESSRY</sequence>
<comment type="caution">
    <text evidence="2">The sequence shown here is derived from an EMBL/GenBank/DDBJ whole genome shotgun (WGS) entry which is preliminary data.</text>
</comment>
<dbReference type="Proteomes" id="UP000707206">
    <property type="component" value="Unassembled WGS sequence"/>
</dbReference>
<evidence type="ECO:0000313" key="3">
    <source>
        <dbReference type="Proteomes" id="UP000707206"/>
    </source>
</evidence>
<proteinExistence type="predicted"/>
<gene>
    <name evidence="2" type="ORF">FK220_000765</name>
</gene>
<feature type="signal peptide" evidence="1">
    <location>
        <begin position="1"/>
        <end position="21"/>
    </location>
</feature>
<evidence type="ECO:0000313" key="2">
    <source>
        <dbReference type="EMBL" id="NHF57852.1"/>
    </source>
</evidence>
<evidence type="ECO:0008006" key="4">
    <source>
        <dbReference type="Google" id="ProtNLM"/>
    </source>
</evidence>
<reference evidence="2" key="1">
    <citation type="submission" date="2019-07" db="EMBL/GenBank/DDBJ databases">
        <authorList>
            <person name="De-Chao Zhang Q."/>
        </authorList>
    </citation>
    <scope>NUCLEOTIDE SEQUENCE</scope>
    <source>
        <strain evidence="2">TP-CH-4</strain>
    </source>
</reference>
<dbReference type="EMBL" id="VIKU02000001">
    <property type="protein sequence ID" value="NHF57852.1"/>
    <property type="molecule type" value="Genomic_DNA"/>
</dbReference>
<feature type="chain" id="PRO_5037513439" description="TonB C-terminal domain-containing protein" evidence="1">
    <location>
        <begin position="22"/>
        <end position="114"/>
    </location>
</feature>
<reference evidence="2" key="2">
    <citation type="submission" date="2020-03" db="EMBL/GenBank/DDBJ databases">
        <title>Flavobacteriaceae bacterium strain TP-CH-4, a member of the family Flavobacteriaceae isolated from a deep-sea seamount.</title>
        <authorList>
            <person name="Zhang D.-C."/>
        </authorList>
    </citation>
    <scope>NUCLEOTIDE SEQUENCE</scope>
    <source>
        <strain evidence="2">TP-CH-4</strain>
    </source>
</reference>
<name>A0A967AUI9_9FLAO</name>